<reference evidence="1 2" key="1">
    <citation type="journal article" date="2024" name="Arch. Microbiol.">
        <title>Corallococcus caeni sp. nov., a novel myxobacterium isolated from activated sludge.</title>
        <authorList>
            <person name="Tomita S."/>
            <person name="Nakai R."/>
            <person name="Kuroda K."/>
            <person name="Kurashita H."/>
            <person name="Hatamoto M."/>
            <person name="Yamaguchi T."/>
            <person name="Narihiro T."/>
        </authorList>
    </citation>
    <scope>NUCLEOTIDE SEQUENCE [LARGE SCALE GENOMIC DNA]</scope>
    <source>
        <strain evidence="1 2">NO1</strain>
    </source>
</reference>
<organism evidence="1 2">
    <name type="scientific">Corallococcus caeni</name>
    <dbReference type="NCBI Taxonomy" id="3082388"/>
    <lineage>
        <taxon>Bacteria</taxon>
        <taxon>Pseudomonadati</taxon>
        <taxon>Myxococcota</taxon>
        <taxon>Myxococcia</taxon>
        <taxon>Myxococcales</taxon>
        <taxon>Cystobacterineae</taxon>
        <taxon>Myxococcaceae</taxon>
        <taxon>Corallococcus</taxon>
    </lineage>
</organism>
<sequence>MTAAAPTFDQKERTAMKTHLLFRFLTVLPLAAASGCDSGALMEPDAAPTTQVARATLGFIFDSTALATPPTGGIPTTLLPGSAFDAAVLQRSLVGTTEPFSQAEVPVGTRFDMESQTWTIERDPSEGQVLVLNKVGSGPETPQDPALLQRAALARLQRWGIPTAELGAVRQVKSFSQSETNGVVEAPALHRHKTFVMRAINGIRVEGHRAVVSHGPDGSFQRALISWPALARSGHLLRTRLTTAEIEQRAREALWAEGETTGAVHLSWKYVPTQLSTGEWALTLQVAAVMSPVTGATSTEEPRVIDVDVSAVP</sequence>
<name>A0ABQ6QRX8_9BACT</name>
<dbReference type="EMBL" id="BTTX01000002">
    <property type="protein sequence ID" value="GMU06434.1"/>
    <property type="molecule type" value="Genomic_DNA"/>
</dbReference>
<evidence type="ECO:0000313" key="2">
    <source>
        <dbReference type="Proteomes" id="UP001342631"/>
    </source>
</evidence>
<proteinExistence type="predicted"/>
<evidence type="ECO:0008006" key="3">
    <source>
        <dbReference type="Google" id="ProtNLM"/>
    </source>
</evidence>
<accession>A0ABQ6QRX8</accession>
<evidence type="ECO:0000313" key="1">
    <source>
        <dbReference type="EMBL" id="GMU06434.1"/>
    </source>
</evidence>
<dbReference type="Proteomes" id="UP001342631">
    <property type="component" value="Unassembled WGS sequence"/>
</dbReference>
<protein>
    <recommendedName>
        <fullName evidence="3">Lipoprotein</fullName>
    </recommendedName>
</protein>
<comment type="caution">
    <text evidence="1">The sequence shown here is derived from an EMBL/GenBank/DDBJ whole genome shotgun (WGS) entry which is preliminary data.</text>
</comment>
<keyword evidence="2" id="KW-1185">Reference proteome</keyword>
<gene>
    <name evidence="1" type="ORF">ASNO1_26870</name>
</gene>